<evidence type="ECO:0000256" key="1">
    <source>
        <dbReference type="ARBA" id="ARBA00004442"/>
    </source>
</evidence>
<evidence type="ECO:0000256" key="3">
    <source>
        <dbReference type="ARBA" id="ARBA00023136"/>
    </source>
</evidence>
<dbReference type="AlphaFoldDB" id="A0A9E2W2G4"/>
<keyword evidence="3" id="KW-0472">Membrane</keyword>
<evidence type="ECO:0000256" key="4">
    <source>
        <dbReference type="ARBA" id="ARBA00023237"/>
    </source>
</evidence>
<dbReference type="Pfam" id="PF14322">
    <property type="entry name" value="SusD-like_3"/>
    <property type="match status" value="1"/>
</dbReference>
<dbReference type="InterPro" id="IPR012944">
    <property type="entry name" value="SusD_RagB_dom"/>
</dbReference>
<gene>
    <name evidence="7" type="ORF">KTO63_09095</name>
</gene>
<dbReference type="PROSITE" id="PS51257">
    <property type="entry name" value="PROKAR_LIPOPROTEIN"/>
    <property type="match status" value="1"/>
</dbReference>
<dbReference type="RefSeq" id="WP_217790944.1">
    <property type="nucleotide sequence ID" value="NZ_JAHSPG010000004.1"/>
</dbReference>
<accession>A0A9E2W2G4</accession>
<comment type="subcellular location">
    <subcellularLocation>
        <location evidence="1">Cell outer membrane</location>
    </subcellularLocation>
</comment>
<organism evidence="7 8">
    <name type="scientific">Pinibacter aurantiacus</name>
    <dbReference type="NCBI Taxonomy" id="2851599"/>
    <lineage>
        <taxon>Bacteria</taxon>
        <taxon>Pseudomonadati</taxon>
        <taxon>Bacteroidota</taxon>
        <taxon>Chitinophagia</taxon>
        <taxon>Chitinophagales</taxon>
        <taxon>Chitinophagaceae</taxon>
        <taxon>Pinibacter</taxon>
    </lineage>
</organism>
<feature type="domain" description="RagB/SusD" evidence="5">
    <location>
        <begin position="342"/>
        <end position="469"/>
    </location>
</feature>
<name>A0A9E2W2G4_9BACT</name>
<feature type="domain" description="SusD-like N-terminal" evidence="6">
    <location>
        <begin position="100"/>
        <end position="232"/>
    </location>
</feature>
<keyword evidence="2" id="KW-0732">Signal</keyword>
<proteinExistence type="predicted"/>
<evidence type="ECO:0000313" key="7">
    <source>
        <dbReference type="EMBL" id="MBV4357300.1"/>
    </source>
</evidence>
<reference evidence="7" key="1">
    <citation type="submission" date="2021-06" db="EMBL/GenBank/DDBJ databases">
        <authorList>
            <person name="Huq M.A."/>
        </authorList>
    </citation>
    <scope>NUCLEOTIDE SEQUENCE</scope>
    <source>
        <strain evidence="7">MAH-26</strain>
    </source>
</reference>
<keyword evidence="8" id="KW-1185">Reference proteome</keyword>
<keyword evidence="4" id="KW-0998">Cell outer membrane</keyword>
<dbReference type="EMBL" id="JAHSPG010000004">
    <property type="protein sequence ID" value="MBV4357300.1"/>
    <property type="molecule type" value="Genomic_DNA"/>
</dbReference>
<evidence type="ECO:0000313" key="8">
    <source>
        <dbReference type="Proteomes" id="UP000812270"/>
    </source>
</evidence>
<evidence type="ECO:0000259" key="5">
    <source>
        <dbReference type="Pfam" id="PF07980"/>
    </source>
</evidence>
<protein>
    <submittedName>
        <fullName evidence="7">RagB/SusD family nutrient uptake outer membrane protein</fullName>
    </submittedName>
</protein>
<comment type="caution">
    <text evidence="7">The sequence shown here is derived from an EMBL/GenBank/DDBJ whole genome shotgun (WGS) entry which is preliminary data.</text>
</comment>
<dbReference type="Pfam" id="PF07980">
    <property type="entry name" value="SusD_RagB"/>
    <property type="match status" value="1"/>
</dbReference>
<evidence type="ECO:0000256" key="2">
    <source>
        <dbReference type="ARBA" id="ARBA00022729"/>
    </source>
</evidence>
<dbReference type="GO" id="GO:0009279">
    <property type="term" value="C:cell outer membrane"/>
    <property type="evidence" value="ECO:0007669"/>
    <property type="project" value="UniProtKB-SubCell"/>
</dbReference>
<sequence>MIKNISVVIIAIGMMFIASCSKYTDITPKGKNLLNRIVDLDLLLNYDYAGNKFNFMNESILINDMYPQAVNVPNIINGTARDLNYLYVTYDTTVDRISLTTTDPVYQGLYSVIANVSNIVIANVDNASGDKIKGKQLKAEAYILRAYMHYLLVNIFAKAYDPASASKDGGIPYVTDFDLGKVNAKVSVEEVYKNLLADIDAGLTLNSLPDKPQNSMRIGNGFAYAVKARILLSMRNYTDALTAVEKALTYNNVLEDHRPFLSTKSGGQGLPVSRDGLNAPDNLLYAYYGKSFPTTFSPSLEILSNYYEPGNIIKDSTPTYNYLYGQILSGIPGVPMFLSVGAYQQNSAGMTVSDLYLMKAECLIRLGNFSEGMDAVNEVRKRRIYPFTPKSANNEADAMNYLQKTDRIEFLYTWRNFVDLKRWNAEGKYKVTVTRTVSGKTYTLSPGSSLWIFPFPKNATDYNPSLKQNF</sequence>
<dbReference type="InterPro" id="IPR033985">
    <property type="entry name" value="SusD-like_N"/>
</dbReference>
<evidence type="ECO:0000259" key="6">
    <source>
        <dbReference type="Pfam" id="PF14322"/>
    </source>
</evidence>
<dbReference type="Proteomes" id="UP000812270">
    <property type="component" value="Unassembled WGS sequence"/>
</dbReference>